<name>A0A1H5F348_9BRAD</name>
<organism evidence="2 3">
    <name type="scientific">Bradyrhizobium erythrophlei</name>
    <dbReference type="NCBI Taxonomy" id="1437360"/>
    <lineage>
        <taxon>Bacteria</taxon>
        <taxon>Pseudomonadati</taxon>
        <taxon>Pseudomonadota</taxon>
        <taxon>Alphaproteobacteria</taxon>
        <taxon>Hyphomicrobiales</taxon>
        <taxon>Nitrobacteraceae</taxon>
        <taxon>Bradyrhizobium</taxon>
    </lineage>
</organism>
<dbReference type="RefSeq" id="WP_171948002.1">
    <property type="nucleotide sequence ID" value="NZ_FNTH01000001.1"/>
</dbReference>
<dbReference type="EMBL" id="FNTH01000001">
    <property type="protein sequence ID" value="SED97792.1"/>
    <property type="molecule type" value="Genomic_DNA"/>
</dbReference>
<dbReference type="AlphaFoldDB" id="A0A1H5F348"/>
<accession>A0A1H5F348</accession>
<sequence length="55" mass="6165">MAENLPAIDGARPRWRGLVTTVMLVLISVMIVRDILIRRWTGTPPSPPDTTQQSH</sequence>
<gene>
    <name evidence="2" type="ORF">SAMN05444164_6488</name>
</gene>
<protein>
    <submittedName>
        <fullName evidence="2">Uncharacterized protein</fullName>
    </submittedName>
</protein>
<evidence type="ECO:0000256" key="1">
    <source>
        <dbReference type="SAM" id="Phobius"/>
    </source>
</evidence>
<keyword evidence="1" id="KW-0472">Membrane</keyword>
<evidence type="ECO:0000313" key="2">
    <source>
        <dbReference type="EMBL" id="SED97792.1"/>
    </source>
</evidence>
<feature type="transmembrane region" description="Helical" evidence="1">
    <location>
        <begin position="15"/>
        <end position="32"/>
    </location>
</feature>
<proteinExistence type="predicted"/>
<dbReference type="Proteomes" id="UP000198992">
    <property type="component" value="Unassembled WGS sequence"/>
</dbReference>
<keyword evidence="1" id="KW-0812">Transmembrane</keyword>
<reference evidence="2 3" key="1">
    <citation type="submission" date="2016-10" db="EMBL/GenBank/DDBJ databases">
        <authorList>
            <person name="de Groot N.N."/>
        </authorList>
    </citation>
    <scope>NUCLEOTIDE SEQUENCE [LARGE SCALE GENOMIC DNA]</scope>
    <source>
        <strain evidence="2 3">MT12</strain>
    </source>
</reference>
<keyword evidence="1" id="KW-1133">Transmembrane helix</keyword>
<evidence type="ECO:0000313" key="3">
    <source>
        <dbReference type="Proteomes" id="UP000198992"/>
    </source>
</evidence>